<dbReference type="PRINTS" id="PR00081">
    <property type="entry name" value="GDHRDH"/>
</dbReference>
<proteinExistence type="inferred from homology"/>
<dbReference type="CDD" id="cd05374">
    <property type="entry name" value="17beta-HSD-like_SDR_c"/>
    <property type="match status" value="1"/>
</dbReference>
<evidence type="ECO:0000256" key="1">
    <source>
        <dbReference type="RuleBase" id="RU000363"/>
    </source>
</evidence>
<keyword evidence="3" id="KW-1185">Reference proteome</keyword>
<dbReference type="PANTHER" id="PTHR43976:SF9">
    <property type="entry name" value="OXIDOREDUCTASE"/>
    <property type="match status" value="1"/>
</dbReference>
<dbReference type="Proteomes" id="UP000219353">
    <property type="component" value="Unassembled WGS sequence"/>
</dbReference>
<dbReference type="InterPro" id="IPR002347">
    <property type="entry name" value="SDR_fam"/>
</dbReference>
<organism evidence="2 3">
    <name type="scientific">Arsukibacterium tuosuense</name>
    <dbReference type="NCBI Taxonomy" id="1323745"/>
    <lineage>
        <taxon>Bacteria</taxon>
        <taxon>Pseudomonadati</taxon>
        <taxon>Pseudomonadota</taxon>
        <taxon>Gammaproteobacteria</taxon>
        <taxon>Chromatiales</taxon>
        <taxon>Chromatiaceae</taxon>
        <taxon>Arsukibacterium</taxon>
    </lineage>
</organism>
<evidence type="ECO:0000313" key="3">
    <source>
        <dbReference type="Proteomes" id="UP000219353"/>
    </source>
</evidence>
<dbReference type="EMBL" id="OBEB01000005">
    <property type="protein sequence ID" value="SNY53862.1"/>
    <property type="molecule type" value="Genomic_DNA"/>
</dbReference>
<dbReference type="OrthoDB" id="9810734at2"/>
<gene>
    <name evidence="2" type="ORF">SAMN06297280_2476</name>
</gene>
<dbReference type="Pfam" id="PF00106">
    <property type="entry name" value="adh_short"/>
    <property type="match status" value="1"/>
</dbReference>
<comment type="similarity">
    <text evidence="1">Belongs to the short-chain dehydrogenases/reductases (SDR) family.</text>
</comment>
<evidence type="ECO:0000313" key="2">
    <source>
        <dbReference type="EMBL" id="SNY53862.1"/>
    </source>
</evidence>
<dbReference type="Gene3D" id="3.40.50.720">
    <property type="entry name" value="NAD(P)-binding Rossmann-like Domain"/>
    <property type="match status" value="1"/>
</dbReference>
<dbReference type="AlphaFoldDB" id="A0A285J0Y3"/>
<dbReference type="PRINTS" id="PR00080">
    <property type="entry name" value="SDRFAMILY"/>
</dbReference>
<dbReference type="InterPro" id="IPR051911">
    <property type="entry name" value="SDR_oxidoreductase"/>
</dbReference>
<reference evidence="3" key="1">
    <citation type="submission" date="2017-09" db="EMBL/GenBank/DDBJ databases">
        <authorList>
            <person name="Varghese N."/>
            <person name="Submissions S."/>
        </authorList>
    </citation>
    <scope>NUCLEOTIDE SEQUENCE [LARGE SCALE GENOMIC DNA]</scope>
    <source>
        <strain evidence="3">CGMCC 1.12461</strain>
    </source>
</reference>
<dbReference type="InterPro" id="IPR036291">
    <property type="entry name" value="NAD(P)-bd_dom_sf"/>
</dbReference>
<dbReference type="RefSeq" id="WP_097111709.1">
    <property type="nucleotide sequence ID" value="NZ_OBEB01000005.1"/>
</dbReference>
<name>A0A285J0Y3_9GAMM</name>
<dbReference type="PANTHER" id="PTHR43976">
    <property type="entry name" value="SHORT CHAIN DEHYDROGENASE"/>
    <property type="match status" value="1"/>
</dbReference>
<accession>A0A285J0Y3</accession>
<sequence length="306" mass="32310">MANNSVSPKTIVVTGCSSGFGRQVSEQFARRGDRVYATLRGIGDKNAAIANELRALAKAENLDLRLLEMDVTSSRSVDAAAKTVLAESGAPDVVINNAGQMYVGFTESFTAEELTRQLDVNVVGIHRVSRAFLPAMRKQGNGLFINISSVAGRLSAPFFGVYHASKWAVEGYSMALRGELASSGVDVVLVEPGPFTTSLFTSSPRPEDADARAASYPVVAQETLAGLAMAFDGILNDPAAPTNPDLVVQRIIELADLPAGTRPFRSVVGLDFGVTAHNAASEPFDAAVLEAFGMTTFATLLPGKLE</sequence>
<dbReference type="SUPFAM" id="SSF51735">
    <property type="entry name" value="NAD(P)-binding Rossmann-fold domains"/>
    <property type="match status" value="1"/>
</dbReference>
<protein>
    <submittedName>
        <fullName evidence="2">NADP-dependent 3-hydroxy acid dehydrogenase YdfG</fullName>
    </submittedName>
</protein>